<dbReference type="EMBL" id="VOAH01000004">
    <property type="protein sequence ID" value="TVP41162.1"/>
    <property type="molecule type" value="Genomic_DNA"/>
</dbReference>
<comment type="caution">
    <text evidence="1">The sequence shown here is derived from an EMBL/GenBank/DDBJ whole genome shotgun (WGS) entry which is preliminary data.</text>
</comment>
<accession>A0A557SX34</accession>
<gene>
    <name evidence="1" type="ORF">NARC_40125</name>
</gene>
<name>A0A557SX34_9ARCH</name>
<reference evidence="1 2" key="1">
    <citation type="journal article" date="2019" name="Front. Microbiol.">
        <title>Ammonia Oxidation by the Arctic Terrestrial Thaumarchaeote Candidatus Nitrosocosmicus arcticus Is Stimulated by Increasing Temperatures.</title>
        <authorList>
            <person name="Alves R.J.E."/>
            <person name="Kerou M."/>
            <person name="Zappe A."/>
            <person name="Bittner R."/>
            <person name="Abby S.S."/>
            <person name="Schmidt H.A."/>
            <person name="Pfeifer K."/>
            <person name="Schleper C."/>
        </authorList>
    </citation>
    <scope>NUCLEOTIDE SEQUENCE [LARGE SCALE GENOMIC DNA]</scope>
    <source>
        <strain evidence="1 2">Kfb</strain>
    </source>
</reference>
<proteinExistence type="predicted"/>
<keyword evidence="2" id="KW-1185">Reference proteome</keyword>
<evidence type="ECO:0000313" key="1">
    <source>
        <dbReference type="EMBL" id="TVP41162.1"/>
    </source>
</evidence>
<dbReference type="Proteomes" id="UP000315289">
    <property type="component" value="Unassembled WGS sequence"/>
</dbReference>
<organism evidence="1 2">
    <name type="scientific">Candidatus Nitrosocosmicus arcticus</name>
    <dbReference type="NCBI Taxonomy" id="2035267"/>
    <lineage>
        <taxon>Archaea</taxon>
        <taxon>Nitrososphaerota</taxon>
        <taxon>Nitrososphaeria</taxon>
        <taxon>Nitrososphaerales</taxon>
        <taxon>Nitrososphaeraceae</taxon>
        <taxon>Candidatus Nitrosocosmicus</taxon>
    </lineage>
</organism>
<evidence type="ECO:0000313" key="2">
    <source>
        <dbReference type="Proteomes" id="UP000315289"/>
    </source>
</evidence>
<dbReference type="AlphaFoldDB" id="A0A557SX34"/>
<sequence length="50" mass="5544">MVLSASIPTPIKIIEPSVTFFKIAMNQIVNPLHEILSSITSTFNDDIIDK</sequence>
<protein>
    <submittedName>
        <fullName evidence="1">Uncharacterized protein</fullName>
    </submittedName>
</protein>